<dbReference type="EnsemblMetazoa" id="AARA014492-RA">
    <property type="protein sequence ID" value="AARA014492-PA"/>
    <property type="gene ID" value="AARA014492"/>
</dbReference>
<dbReference type="EMBL" id="APCN01001538">
    <property type="status" value="NOT_ANNOTATED_CDS"/>
    <property type="molecule type" value="Genomic_DNA"/>
</dbReference>
<feature type="compositionally biased region" description="Basic residues" evidence="1">
    <location>
        <begin position="100"/>
        <end position="126"/>
    </location>
</feature>
<dbReference type="Proteomes" id="UP000075840">
    <property type="component" value="Unassembled WGS sequence"/>
</dbReference>
<feature type="region of interest" description="Disordered" evidence="1">
    <location>
        <begin position="100"/>
        <end position="134"/>
    </location>
</feature>
<protein>
    <submittedName>
        <fullName evidence="2">Uncharacterized protein</fullName>
    </submittedName>
</protein>
<evidence type="ECO:0000313" key="3">
    <source>
        <dbReference type="Proteomes" id="UP000075840"/>
    </source>
</evidence>
<evidence type="ECO:0000313" key="2">
    <source>
        <dbReference type="EnsemblMetazoa" id="AARA014492-PA"/>
    </source>
</evidence>
<organism evidence="2 3">
    <name type="scientific">Anopheles arabiensis</name>
    <name type="common">Mosquito</name>
    <dbReference type="NCBI Taxonomy" id="7173"/>
    <lineage>
        <taxon>Eukaryota</taxon>
        <taxon>Metazoa</taxon>
        <taxon>Ecdysozoa</taxon>
        <taxon>Arthropoda</taxon>
        <taxon>Hexapoda</taxon>
        <taxon>Insecta</taxon>
        <taxon>Pterygota</taxon>
        <taxon>Neoptera</taxon>
        <taxon>Endopterygota</taxon>
        <taxon>Diptera</taxon>
        <taxon>Nematocera</taxon>
        <taxon>Culicoidea</taxon>
        <taxon>Culicidae</taxon>
        <taxon>Anophelinae</taxon>
        <taxon>Anopheles</taxon>
    </lineage>
</organism>
<reference evidence="2" key="1">
    <citation type="submission" date="2022-08" db="UniProtKB">
        <authorList>
            <consortium name="EnsemblMetazoa"/>
        </authorList>
    </citation>
    <scope>IDENTIFICATION</scope>
    <source>
        <strain evidence="2">Dongola</strain>
    </source>
</reference>
<accession>A0A182IG95</accession>
<evidence type="ECO:0000256" key="1">
    <source>
        <dbReference type="SAM" id="MobiDB-lite"/>
    </source>
</evidence>
<proteinExistence type="predicted"/>
<name>A0A182IG95_ANOAR</name>
<dbReference type="AlphaFoldDB" id="A0A182IG95"/>
<keyword evidence="3" id="KW-1185">Reference proteome</keyword>
<sequence length="134" mass="15805">MILIVLVAANAIIHVRRHRPTTARHRHRDRALPVGGRTVRRADTTAPGMVRPMGPSLRIQQPHVAAAQVLDDRADVRAQALPLDWRDVEILGRFRLRRMAAGRRRRRRRRHRRRRRRRPRTIRSRRQVLAERSG</sequence>
<dbReference type="VEuPathDB" id="VectorBase:AARA014492"/>